<dbReference type="Proteomes" id="UP000478052">
    <property type="component" value="Unassembled WGS sequence"/>
</dbReference>
<dbReference type="OrthoDB" id="6607069at2759"/>
<reference evidence="1 2" key="1">
    <citation type="submission" date="2019-08" db="EMBL/GenBank/DDBJ databases">
        <title>Whole genome of Aphis craccivora.</title>
        <authorList>
            <person name="Voronova N.V."/>
            <person name="Shulinski R.S."/>
            <person name="Bandarenka Y.V."/>
            <person name="Zhorov D.G."/>
            <person name="Warner D."/>
        </authorList>
    </citation>
    <scope>NUCLEOTIDE SEQUENCE [LARGE SCALE GENOMIC DNA]</scope>
    <source>
        <strain evidence="1">180601</strain>
        <tissue evidence="1">Whole Body</tissue>
    </source>
</reference>
<accession>A0A6G0YGB6</accession>
<evidence type="ECO:0000313" key="2">
    <source>
        <dbReference type="Proteomes" id="UP000478052"/>
    </source>
</evidence>
<comment type="caution">
    <text evidence="1">The sequence shown here is derived from an EMBL/GenBank/DDBJ whole genome shotgun (WGS) entry which is preliminary data.</text>
</comment>
<protein>
    <submittedName>
        <fullName evidence="1">BESS domain-containing protein</fullName>
    </submittedName>
</protein>
<keyword evidence="2" id="KW-1185">Reference proteome</keyword>
<name>A0A6G0YGB6_APHCR</name>
<gene>
    <name evidence="1" type="ORF">FWK35_00028058</name>
</gene>
<proteinExistence type="predicted"/>
<organism evidence="1 2">
    <name type="scientific">Aphis craccivora</name>
    <name type="common">Cowpea aphid</name>
    <dbReference type="NCBI Taxonomy" id="307492"/>
    <lineage>
        <taxon>Eukaryota</taxon>
        <taxon>Metazoa</taxon>
        <taxon>Ecdysozoa</taxon>
        <taxon>Arthropoda</taxon>
        <taxon>Hexapoda</taxon>
        <taxon>Insecta</taxon>
        <taxon>Pterygota</taxon>
        <taxon>Neoptera</taxon>
        <taxon>Paraneoptera</taxon>
        <taxon>Hemiptera</taxon>
        <taxon>Sternorrhyncha</taxon>
        <taxon>Aphidomorpha</taxon>
        <taxon>Aphidoidea</taxon>
        <taxon>Aphididae</taxon>
        <taxon>Aphidini</taxon>
        <taxon>Aphis</taxon>
        <taxon>Aphis</taxon>
    </lineage>
</organism>
<dbReference type="AlphaFoldDB" id="A0A6G0YGB6"/>
<evidence type="ECO:0000313" key="1">
    <source>
        <dbReference type="EMBL" id="KAF0755239.1"/>
    </source>
</evidence>
<dbReference type="EMBL" id="VUJU01004202">
    <property type="protein sequence ID" value="KAF0755239.1"/>
    <property type="molecule type" value="Genomic_DNA"/>
</dbReference>
<sequence length="126" mass="15053">MNGVMISEKGKLLVIKNRYKFCFHKYLKQGIERWKCANHSCRAYFKIEKLFENECHNHEQYSVSDLKRQELNNKLKRIVKKNMKSKPAEIIHIELSNHNMNTLTSGDIKLIKQNIYRTRSKLKTKV</sequence>